<dbReference type="AlphaFoldDB" id="A0A136IWP7"/>
<name>A0A136IWP7_9PEZI</name>
<dbReference type="PANTHER" id="PTHR40788:SF1">
    <property type="entry name" value="IPA PROTEIN"/>
    <property type="match status" value="1"/>
</dbReference>
<protein>
    <submittedName>
        <fullName evidence="2">Uncharacterized protein</fullName>
    </submittedName>
</protein>
<dbReference type="InParanoid" id="A0A136IWP7"/>
<gene>
    <name evidence="2" type="ORF">Micbo1qcDRAFT_177196</name>
</gene>
<sequence>MPSTIADTTGAHEPIAPGLKKKHLELVAFHNLHAGKIERLWRSLNTTERLAAISSEDLPEPIIAHDTDGAKNYREEFCCLIAPEWNVRDLVEAGSDHLLDLLRARVSETLLNQCCTEPGVGASNSVPDLVAAFRSLAIKGYAESSPSHRINTSGEFIVLDDKDWYGDGRLAPSGTKEPNMEHWVRGEPLILRRTIGRLILLRQEYTVTRLSSLSQHLVKLQSWITKQNVPSSVWAREGQRAKHMRFFEEIEGTKHTVGALIERCSKLRRKIEAELDFTSRDPFAFRSATAAAWKPSCRRRYNEQASRDDLEVDEKPRAIFTAFYALSVLSNDAKYWEYIVSLLRMYQRAGNKRVRDAIVHEVKAIAQQQVESAAVGLVAQIAGGRAWNVIAVHSRKPTKREMDDVHAQNLSRRDDHLSILLSICRPGIDLEEIIAHLELLGAIHEYEPSWQRTLSFSENNALCKLARHAGFYSAAMNALPGAASANIEGTTTWSNVWKEHCATVKKGAWTMAREESVWGDFAIVAPKITLQRLYEGQYGSWDERAVRRRVEIYEKVASGPVLEKSLKHFDALVASYEASPRSPALPLSARASSIAEETSKSPQVSPTPIKIKVKVKTRPKQPSTAHNKKDNRSGKPDKLQGSGFPVEASAPDQPHLIVKPQTVATFTAIFAKAQARGDVNWTAFTAAMTDLGFSVIPKQGAMYTFAPPANKMPGTQGFGLHRPHNGVLEGFRLLNLARRLTRRYGWTLQTFESA</sequence>
<dbReference type="Proteomes" id="UP000070501">
    <property type="component" value="Unassembled WGS sequence"/>
</dbReference>
<dbReference type="OrthoDB" id="2922289at2759"/>
<dbReference type="EMBL" id="KQ964255">
    <property type="protein sequence ID" value="KXJ89325.1"/>
    <property type="molecule type" value="Genomic_DNA"/>
</dbReference>
<dbReference type="STRING" id="196109.A0A136IWP7"/>
<evidence type="ECO:0000313" key="2">
    <source>
        <dbReference type="EMBL" id="KXJ89325.1"/>
    </source>
</evidence>
<evidence type="ECO:0000256" key="1">
    <source>
        <dbReference type="SAM" id="MobiDB-lite"/>
    </source>
</evidence>
<accession>A0A136IWP7</accession>
<organism evidence="2 3">
    <name type="scientific">Microdochium bolleyi</name>
    <dbReference type="NCBI Taxonomy" id="196109"/>
    <lineage>
        <taxon>Eukaryota</taxon>
        <taxon>Fungi</taxon>
        <taxon>Dikarya</taxon>
        <taxon>Ascomycota</taxon>
        <taxon>Pezizomycotina</taxon>
        <taxon>Sordariomycetes</taxon>
        <taxon>Xylariomycetidae</taxon>
        <taxon>Xylariales</taxon>
        <taxon>Microdochiaceae</taxon>
        <taxon>Microdochium</taxon>
    </lineage>
</organism>
<reference evidence="3" key="1">
    <citation type="submission" date="2016-02" db="EMBL/GenBank/DDBJ databases">
        <title>Draft genome sequence of Microdochium bolleyi, a fungal endophyte of beachgrass.</title>
        <authorList>
            <consortium name="DOE Joint Genome Institute"/>
            <person name="David A.S."/>
            <person name="May G."/>
            <person name="Haridas S."/>
            <person name="Lim J."/>
            <person name="Wang M."/>
            <person name="Labutti K."/>
            <person name="Lipzen A."/>
            <person name="Barry K."/>
            <person name="Grigoriev I.V."/>
        </authorList>
    </citation>
    <scope>NUCLEOTIDE SEQUENCE [LARGE SCALE GENOMIC DNA]</scope>
    <source>
        <strain evidence="3">J235TASD1</strain>
    </source>
</reference>
<keyword evidence="3" id="KW-1185">Reference proteome</keyword>
<feature type="region of interest" description="Disordered" evidence="1">
    <location>
        <begin position="615"/>
        <end position="652"/>
    </location>
</feature>
<dbReference type="PANTHER" id="PTHR40788">
    <property type="entry name" value="CLR5 DOMAIN-CONTAINING PROTEIN-RELATED"/>
    <property type="match status" value="1"/>
</dbReference>
<evidence type="ECO:0000313" key="3">
    <source>
        <dbReference type="Proteomes" id="UP000070501"/>
    </source>
</evidence>
<proteinExistence type="predicted"/>
<feature type="compositionally biased region" description="Basic and acidic residues" evidence="1">
    <location>
        <begin position="627"/>
        <end position="638"/>
    </location>
</feature>